<dbReference type="GO" id="GO:0016787">
    <property type="term" value="F:hydrolase activity"/>
    <property type="evidence" value="ECO:0007669"/>
    <property type="project" value="UniProtKB-KW"/>
</dbReference>
<sequence>MLICATCAVEYDEPTPEDCPICSDERQYLPATGQRWTTLGDLAAAGQELTWIDNEPGLTGVGTHPSVGIGQTMQVLTTPAGSVIWDPVGYVDDAACARVLALGPVLAIASSHPHMFGVQVEWSRRLGNPPVLVAEADREWLGRDDPVVELWSGTYEITNGVTLHQVGGHFRGSSVLHWVAGADGNGVLLTGDSVFPNPDHRSVGFMRSYPNHIPLSGAVVQRIVTQLQPLSYDRIYGNFNNSVNADAKAILRASADRHIAWTRGHFDHLT</sequence>
<dbReference type="AlphaFoldDB" id="A0A544W5B9"/>
<proteinExistence type="predicted"/>
<dbReference type="PANTHER" id="PTHR36839:SF1">
    <property type="entry name" value="METALLO-BETA-LACTAMASE FAMILY PROTEIN (AFU_ORTHOLOGUE AFUA_5G12770)"/>
    <property type="match status" value="1"/>
</dbReference>
<dbReference type="Proteomes" id="UP000315759">
    <property type="component" value="Unassembled WGS sequence"/>
</dbReference>
<reference evidence="1 2" key="1">
    <citation type="submission" date="2018-10" db="EMBL/GenBank/DDBJ databases">
        <title>Draft genome of Mycobacterium hodleri strain B.</title>
        <authorList>
            <person name="Amande T.J."/>
            <person name="Mcgenity T.J."/>
        </authorList>
    </citation>
    <scope>NUCLEOTIDE SEQUENCE [LARGE SCALE GENOMIC DNA]</scope>
    <source>
        <strain evidence="1 2">B</strain>
    </source>
</reference>
<dbReference type="InterPro" id="IPR036866">
    <property type="entry name" value="RibonucZ/Hydroxyglut_hydro"/>
</dbReference>
<dbReference type="SUPFAM" id="SSF56281">
    <property type="entry name" value="Metallo-hydrolase/oxidoreductase"/>
    <property type="match status" value="1"/>
</dbReference>
<accession>A0A544W5B9</accession>
<dbReference type="RefSeq" id="WP_142551288.1">
    <property type="nucleotide sequence ID" value="NZ_VIFX01000006.1"/>
</dbReference>
<protein>
    <submittedName>
        <fullName evidence="1">Hydrolase</fullName>
    </submittedName>
</protein>
<dbReference type="EMBL" id="VIFX01000006">
    <property type="protein sequence ID" value="TQR87431.1"/>
    <property type="molecule type" value="Genomic_DNA"/>
</dbReference>
<dbReference type="PANTHER" id="PTHR36839">
    <property type="entry name" value="METALLO-BETA-LACTAMASE FAMILY PROTEIN (AFU_ORTHOLOGUE AFUA_5G12770)"/>
    <property type="match status" value="1"/>
</dbReference>
<organism evidence="1 2">
    <name type="scientific">Mycolicibacterium hodleri</name>
    <dbReference type="NCBI Taxonomy" id="49897"/>
    <lineage>
        <taxon>Bacteria</taxon>
        <taxon>Bacillati</taxon>
        <taxon>Actinomycetota</taxon>
        <taxon>Actinomycetes</taxon>
        <taxon>Mycobacteriales</taxon>
        <taxon>Mycobacteriaceae</taxon>
        <taxon>Mycolicibacterium</taxon>
    </lineage>
</organism>
<name>A0A544W5B9_9MYCO</name>
<comment type="caution">
    <text evidence="1">The sequence shown here is derived from an EMBL/GenBank/DDBJ whole genome shotgun (WGS) entry which is preliminary data.</text>
</comment>
<gene>
    <name evidence="1" type="ORF">D8S82_06505</name>
</gene>
<evidence type="ECO:0000313" key="1">
    <source>
        <dbReference type="EMBL" id="TQR87431.1"/>
    </source>
</evidence>
<keyword evidence="1" id="KW-0378">Hydrolase</keyword>
<evidence type="ECO:0000313" key="2">
    <source>
        <dbReference type="Proteomes" id="UP000315759"/>
    </source>
</evidence>
<keyword evidence="2" id="KW-1185">Reference proteome</keyword>